<feature type="non-terminal residue" evidence="2">
    <location>
        <position position="1"/>
    </location>
</feature>
<name>X1GJB1_9ZZZZ</name>
<reference evidence="2" key="1">
    <citation type="journal article" date="2014" name="Front. Microbiol.">
        <title>High frequency of phylogenetically diverse reductive dehalogenase-homologous genes in deep subseafloor sedimentary metagenomes.</title>
        <authorList>
            <person name="Kawai M."/>
            <person name="Futagami T."/>
            <person name="Toyoda A."/>
            <person name="Takaki Y."/>
            <person name="Nishi S."/>
            <person name="Hori S."/>
            <person name="Arai W."/>
            <person name="Tsubouchi T."/>
            <person name="Morono Y."/>
            <person name="Uchiyama I."/>
            <person name="Ito T."/>
            <person name="Fujiyama A."/>
            <person name="Inagaki F."/>
            <person name="Takami H."/>
        </authorList>
    </citation>
    <scope>NUCLEOTIDE SEQUENCE</scope>
    <source>
        <strain evidence="2">Expedition CK06-06</strain>
    </source>
</reference>
<evidence type="ECO:0008006" key="3">
    <source>
        <dbReference type="Google" id="ProtNLM"/>
    </source>
</evidence>
<organism evidence="2">
    <name type="scientific">marine sediment metagenome</name>
    <dbReference type="NCBI Taxonomy" id="412755"/>
    <lineage>
        <taxon>unclassified sequences</taxon>
        <taxon>metagenomes</taxon>
        <taxon>ecological metagenomes</taxon>
    </lineage>
</organism>
<protein>
    <recommendedName>
        <fullName evidence="3">RelA/SpoT domain-containing protein</fullName>
    </recommendedName>
</protein>
<dbReference type="InterPro" id="IPR043519">
    <property type="entry name" value="NT_sf"/>
</dbReference>
<evidence type="ECO:0000256" key="1">
    <source>
        <dbReference type="SAM" id="MobiDB-lite"/>
    </source>
</evidence>
<feature type="compositionally biased region" description="Low complexity" evidence="1">
    <location>
        <begin position="222"/>
        <end position="231"/>
    </location>
</feature>
<accession>X1GJB1</accession>
<dbReference type="AlphaFoldDB" id="X1GJB1"/>
<proteinExistence type="predicted"/>
<sequence>EDLDEPNENLEGLTCEIQVCSMLAHVWNEIEHDLQYKPTTGELSGREVESLQILGNLTLSGDVVVKQLFDSNAERLAQHADAAARFQDVYDFVARVRGQFPEATDFGTNAGQLYEDLVALGIQSPADIERELLQGDYHAHAGDLLDRLPRRMQAQGDTTVELEPTSSDPLLMLLLDKRLDRVLGQHPMGRGRGRPPRIASVAARFRDMQDRPTVEEGDPEGPADGGPAQLQ</sequence>
<dbReference type="SUPFAM" id="SSF81301">
    <property type="entry name" value="Nucleotidyltransferase"/>
    <property type="match status" value="1"/>
</dbReference>
<evidence type="ECO:0000313" key="2">
    <source>
        <dbReference type="EMBL" id="GAH41709.1"/>
    </source>
</evidence>
<comment type="caution">
    <text evidence="2">The sequence shown here is derived from an EMBL/GenBank/DDBJ whole genome shotgun (WGS) entry which is preliminary data.</text>
</comment>
<dbReference type="EMBL" id="BARU01005814">
    <property type="protein sequence ID" value="GAH41709.1"/>
    <property type="molecule type" value="Genomic_DNA"/>
</dbReference>
<gene>
    <name evidence="2" type="ORF">S03H2_11379</name>
</gene>
<feature type="compositionally biased region" description="Basic and acidic residues" evidence="1">
    <location>
        <begin position="204"/>
        <end position="214"/>
    </location>
</feature>
<feature type="region of interest" description="Disordered" evidence="1">
    <location>
        <begin position="204"/>
        <end position="231"/>
    </location>
</feature>